<feature type="compositionally biased region" description="Low complexity" evidence="1">
    <location>
        <begin position="174"/>
        <end position="186"/>
    </location>
</feature>
<feature type="compositionally biased region" description="Low complexity" evidence="1">
    <location>
        <begin position="300"/>
        <end position="315"/>
    </location>
</feature>
<dbReference type="GeneID" id="7844901"/>
<feature type="compositionally biased region" description="Low complexity" evidence="1">
    <location>
        <begin position="440"/>
        <end position="456"/>
    </location>
</feature>
<dbReference type="InParanoid" id="Q24GJ9"/>
<reference evidence="3" key="1">
    <citation type="journal article" date="2006" name="PLoS Biol.">
        <title>Macronuclear genome sequence of the ciliate Tetrahymena thermophila, a model eukaryote.</title>
        <authorList>
            <person name="Eisen J.A."/>
            <person name="Coyne R.S."/>
            <person name="Wu M."/>
            <person name="Wu D."/>
            <person name="Thiagarajan M."/>
            <person name="Wortman J.R."/>
            <person name="Badger J.H."/>
            <person name="Ren Q."/>
            <person name="Amedeo P."/>
            <person name="Jones K.M."/>
            <person name="Tallon L.J."/>
            <person name="Delcher A.L."/>
            <person name="Salzberg S.L."/>
            <person name="Silva J.C."/>
            <person name="Haas B.J."/>
            <person name="Majoros W.H."/>
            <person name="Farzad M."/>
            <person name="Carlton J.M."/>
            <person name="Smith R.K. Jr."/>
            <person name="Garg J."/>
            <person name="Pearlman R.E."/>
            <person name="Karrer K.M."/>
            <person name="Sun L."/>
            <person name="Manning G."/>
            <person name="Elde N.C."/>
            <person name="Turkewitz A.P."/>
            <person name="Asai D.J."/>
            <person name="Wilkes D.E."/>
            <person name="Wang Y."/>
            <person name="Cai H."/>
            <person name="Collins K."/>
            <person name="Stewart B.A."/>
            <person name="Lee S.R."/>
            <person name="Wilamowska K."/>
            <person name="Weinberg Z."/>
            <person name="Ruzzo W.L."/>
            <person name="Wloga D."/>
            <person name="Gaertig J."/>
            <person name="Frankel J."/>
            <person name="Tsao C.-C."/>
            <person name="Gorovsky M.A."/>
            <person name="Keeling P.J."/>
            <person name="Waller R.F."/>
            <person name="Patron N.J."/>
            <person name="Cherry J.M."/>
            <person name="Stover N.A."/>
            <person name="Krieger C.J."/>
            <person name="del Toro C."/>
            <person name="Ryder H.F."/>
            <person name="Williamson S.C."/>
            <person name="Barbeau R.A."/>
            <person name="Hamilton E.P."/>
            <person name="Orias E."/>
        </authorList>
    </citation>
    <scope>NUCLEOTIDE SEQUENCE [LARGE SCALE GENOMIC DNA]</scope>
    <source>
        <strain evidence="3">SB210</strain>
    </source>
</reference>
<evidence type="ECO:0000256" key="1">
    <source>
        <dbReference type="SAM" id="MobiDB-lite"/>
    </source>
</evidence>
<evidence type="ECO:0000313" key="3">
    <source>
        <dbReference type="Proteomes" id="UP000009168"/>
    </source>
</evidence>
<dbReference type="RefSeq" id="XP_001027114.2">
    <property type="nucleotide sequence ID" value="XM_001027114.2"/>
</dbReference>
<dbReference type="Proteomes" id="UP000009168">
    <property type="component" value="Unassembled WGS sequence"/>
</dbReference>
<dbReference type="EMBL" id="GG662257">
    <property type="protein sequence ID" value="EAS06872.2"/>
    <property type="molecule type" value="Genomic_DNA"/>
</dbReference>
<feature type="compositionally biased region" description="Basic and acidic residues" evidence="1">
    <location>
        <begin position="422"/>
        <end position="438"/>
    </location>
</feature>
<accession>Q24GJ9</accession>
<dbReference type="AlphaFoldDB" id="Q24GJ9"/>
<sequence>MLQGWNQFNYPTKINNYSCQNIENQIGEISLIQDDQVKRSCQNQLNCLQFKDNSLCSSNQIEEINFLAQRLGISTEFPDQYSQYGADQQYCQNQIPEFQKENIEMKMNFIDKIHQSLVNYNLNAPIFYYQNSDNIVLNLNQNNSMQNTQNKINSTHTDYLNEGLSVYDQQLYKNNLDNSNTSNKNIIKSKEKKRKSSKNNFQKKKDKKVIEEFQDSSKTCKNQHRCQEKQDHHQIISKEDKENINLCQSVLVDSALMPIKGILKQDKKFVTFQKQYPISPQTKSYDYGIQSCKFFQKDQYQQNSQETSSNSSNDNQYDQPSFAQEQSRISENNNSSKLSNSSILQRKHSSAQKNQKISEIDDLNQTKCKRIQRIIQTPNQNKNIQNSYLNLSCEEKQRELSINQVKLSPLQKSFMSQTISSELRKSDKKQSCSKERSKSRNSSQSKSKSRNNSQNEYQQRRVSKNNIIQEEDKKSQYYQSKWLIDTTNKSKQSKNDIDMINKLYEKAISSKGKPLQTQQKNFIEDNKNNISNVSQRRNQHKNWDEIIKKEFNITNRQSSSKQKNLLNESSSSASFFQNYVYKDQIQSDHYKKKYANN</sequence>
<evidence type="ECO:0000313" key="2">
    <source>
        <dbReference type="EMBL" id="EAS06872.2"/>
    </source>
</evidence>
<protein>
    <submittedName>
        <fullName evidence="2">Uncharacterized protein</fullName>
    </submittedName>
</protein>
<organism evidence="2 3">
    <name type="scientific">Tetrahymena thermophila (strain SB210)</name>
    <dbReference type="NCBI Taxonomy" id="312017"/>
    <lineage>
        <taxon>Eukaryota</taxon>
        <taxon>Sar</taxon>
        <taxon>Alveolata</taxon>
        <taxon>Ciliophora</taxon>
        <taxon>Intramacronucleata</taxon>
        <taxon>Oligohymenophorea</taxon>
        <taxon>Hymenostomatida</taxon>
        <taxon>Tetrahymenina</taxon>
        <taxon>Tetrahymenidae</taxon>
        <taxon>Tetrahymena</taxon>
    </lineage>
</organism>
<feature type="region of interest" description="Disordered" evidence="1">
    <location>
        <begin position="300"/>
        <end position="358"/>
    </location>
</feature>
<dbReference type="HOGENOM" id="CLU_459683_0_0_1"/>
<feature type="compositionally biased region" description="Basic residues" evidence="1">
    <location>
        <begin position="190"/>
        <end position="207"/>
    </location>
</feature>
<proteinExistence type="predicted"/>
<gene>
    <name evidence="2" type="ORF">TTHERM_00725910</name>
</gene>
<name>Q24GJ9_TETTS</name>
<feature type="region of interest" description="Disordered" evidence="1">
    <location>
        <begin position="417"/>
        <end position="470"/>
    </location>
</feature>
<feature type="compositionally biased region" description="Low complexity" evidence="1">
    <location>
        <begin position="330"/>
        <end position="342"/>
    </location>
</feature>
<feature type="compositionally biased region" description="Polar residues" evidence="1">
    <location>
        <begin position="316"/>
        <end position="329"/>
    </location>
</feature>
<feature type="region of interest" description="Disordered" evidence="1">
    <location>
        <begin position="174"/>
        <end position="208"/>
    </location>
</feature>
<dbReference type="KEGG" id="tet:TTHERM_00725910"/>
<keyword evidence="3" id="KW-1185">Reference proteome</keyword>